<evidence type="ECO:0000313" key="1">
    <source>
        <dbReference type="EMBL" id="GKK02015.1"/>
    </source>
</evidence>
<sequence>METVHRHWVVWRADHLFNILCGSLLITADGKLFIGAHICIGSRRGITAYDSGGILSDNVTHMNVTAQP</sequence>
<reference evidence="1" key="1">
    <citation type="journal article" date="2022" name="J. Appl. Microbiol.">
        <title>PCR-based ORF typing of Klebsiella pneumoniae for rapid identification of global clones and transmission events.</title>
        <authorList>
            <person name="Nonogaki R."/>
            <person name="Iijima A."/>
            <person name="Kawamura K."/>
            <person name="Kayama S."/>
            <person name="Sugai M."/>
            <person name="Yagi T."/>
            <person name="Arakawa Y."/>
            <person name="Doi Y."/>
            <person name="Suzuki M."/>
        </authorList>
    </citation>
    <scope>NUCLEOTIDE SEQUENCE</scope>
    <source>
        <strain evidence="1">NUKP-37</strain>
    </source>
</reference>
<gene>
    <name evidence="1" type="ORF">NUKP37_46270</name>
</gene>
<dbReference type="Proteomes" id="UP001060507">
    <property type="component" value="Unassembled WGS sequence"/>
</dbReference>
<proteinExistence type="predicted"/>
<dbReference type="EMBL" id="BQTA01000020">
    <property type="protein sequence ID" value="GKK02015.1"/>
    <property type="molecule type" value="Genomic_DNA"/>
</dbReference>
<accession>A0A9P3PBA1</accession>
<name>A0A9P3PBA1_KLEVA</name>
<protein>
    <submittedName>
        <fullName evidence="1">Uncharacterized protein</fullName>
    </submittedName>
</protein>
<organism evidence="1 2">
    <name type="scientific">Klebsiella variicola</name>
    <dbReference type="NCBI Taxonomy" id="244366"/>
    <lineage>
        <taxon>Bacteria</taxon>
        <taxon>Pseudomonadati</taxon>
        <taxon>Pseudomonadota</taxon>
        <taxon>Gammaproteobacteria</taxon>
        <taxon>Enterobacterales</taxon>
        <taxon>Enterobacteriaceae</taxon>
        <taxon>Klebsiella/Raoultella group</taxon>
        <taxon>Klebsiella</taxon>
        <taxon>Klebsiella pneumoniae complex</taxon>
    </lineage>
</organism>
<comment type="caution">
    <text evidence="1">The sequence shown here is derived from an EMBL/GenBank/DDBJ whole genome shotgun (WGS) entry which is preliminary data.</text>
</comment>
<dbReference type="AlphaFoldDB" id="A0A9P3PBA1"/>
<evidence type="ECO:0000313" key="2">
    <source>
        <dbReference type="Proteomes" id="UP001060507"/>
    </source>
</evidence>